<feature type="transmembrane region" description="Helical" evidence="6">
    <location>
        <begin position="320"/>
        <end position="338"/>
    </location>
</feature>
<proteinExistence type="predicted"/>
<reference evidence="10 11" key="1">
    <citation type="submission" date="2018-04" db="EMBL/GenBank/DDBJ databases">
        <title>Flavobacterium sp. nov., isolated from glacier ice.</title>
        <authorList>
            <person name="Liu Q."/>
            <person name="Xin Y.-H."/>
        </authorList>
    </citation>
    <scope>NUCLEOTIDE SEQUENCE [LARGE SCALE GENOMIC DNA]</scope>
    <source>
        <strain evidence="10 11">RB1R5</strain>
    </source>
</reference>
<dbReference type="PANTHER" id="PTHR33885">
    <property type="entry name" value="PHAGE SHOCK PROTEIN C"/>
    <property type="match status" value="1"/>
</dbReference>
<dbReference type="PANTHER" id="PTHR33885:SF3">
    <property type="entry name" value="PHAGE SHOCK PROTEIN C"/>
    <property type="match status" value="1"/>
</dbReference>
<protein>
    <submittedName>
        <fullName evidence="10">Uncharacterized protein</fullName>
    </submittedName>
</protein>
<dbReference type="InterPro" id="IPR054321">
    <property type="entry name" value="PspC-rel_TM"/>
</dbReference>
<evidence type="ECO:0000259" key="9">
    <source>
        <dbReference type="Pfam" id="PF22744"/>
    </source>
</evidence>
<evidence type="ECO:0000256" key="6">
    <source>
        <dbReference type="SAM" id="Phobius"/>
    </source>
</evidence>
<evidence type="ECO:0000256" key="4">
    <source>
        <dbReference type="ARBA" id="ARBA00022989"/>
    </source>
</evidence>
<feature type="domain" description="PspC-related ToastRack" evidence="9">
    <location>
        <begin position="388"/>
        <end position="520"/>
    </location>
</feature>
<evidence type="ECO:0000256" key="2">
    <source>
        <dbReference type="ARBA" id="ARBA00022475"/>
    </source>
</evidence>
<keyword evidence="5 6" id="KW-0472">Membrane</keyword>
<evidence type="ECO:0000259" key="7">
    <source>
        <dbReference type="Pfam" id="PF04024"/>
    </source>
</evidence>
<dbReference type="InterPro" id="IPR054319">
    <property type="entry name" value="PspC-rel_ToastRack"/>
</dbReference>
<dbReference type="InterPro" id="IPR007168">
    <property type="entry name" value="Phageshock_PspC_N"/>
</dbReference>
<accession>A0A2U1JLA1</accession>
<dbReference type="GO" id="GO:0005886">
    <property type="term" value="C:plasma membrane"/>
    <property type="evidence" value="ECO:0007669"/>
    <property type="project" value="UniProtKB-SubCell"/>
</dbReference>
<keyword evidence="3 6" id="KW-0812">Transmembrane</keyword>
<comment type="subcellular location">
    <subcellularLocation>
        <location evidence="1">Cell membrane</location>
        <topology evidence="1">Single-pass membrane protein</topology>
    </subcellularLocation>
</comment>
<sequence length="567" mass="64516">MNKTVNINLGGMFFHIDEDAYQKLSRYFDAIKRSLSNSNGQDEIIKDIELRIAELITEKHTSDKQVINLKELDEIIAVMGQPEDYRIDSDGDESQKNNFNDTNRVHKKLYRDKEKGSIAGVCTGLGHYFGIDSVWIKILFLVLASTSFGIIAYIILWIVMPEAVTTSEKLEMTGEPITISNIEKKVREEFETVSEKFKNANYDKMGNQVKTGFGKFIGEIGDVFASIFKIFAKILGVILIMTSLVTLVILFIGVFTLGSTAFIDFPWQDFVNAGNFSDYPIWAFGVLMFLAIGIPFFFLLLLGFKLLSPSIKSIGNIAKYTLLALWLIAIGILISIGIKQATEFAANGRIVKKETIQLKDKDTLFIKFTHNDFFAKDVNEHNNFMITRDSSNVHVIYSNKVSIHILKTDEKLPYLQIEKEAKGKSLAEARKTAEKIRYGYKIIGNQLILDNYLLTDFKNKYRDQEVELFLYVPEGTLLKPDSSVQDYDDSDDSFFNLHFTSDNYVYKAESSQVKCLNCPPEENEWNDIENDTINDIELKINGKDIINKENKTSTIKIDKNGILIKTK</sequence>
<dbReference type="RefSeq" id="WP_116724407.1">
    <property type="nucleotide sequence ID" value="NZ_QCZI01000005.1"/>
</dbReference>
<feature type="domain" description="PspC-related transmembrane region" evidence="8">
    <location>
        <begin position="203"/>
        <end position="344"/>
    </location>
</feature>
<comment type="caution">
    <text evidence="10">The sequence shown here is derived from an EMBL/GenBank/DDBJ whole genome shotgun (WGS) entry which is preliminary data.</text>
</comment>
<dbReference type="OrthoDB" id="5772680at2"/>
<dbReference type="InterPro" id="IPR052027">
    <property type="entry name" value="PspC"/>
</dbReference>
<evidence type="ECO:0000259" key="8">
    <source>
        <dbReference type="Pfam" id="PF22571"/>
    </source>
</evidence>
<evidence type="ECO:0000313" key="10">
    <source>
        <dbReference type="EMBL" id="PWA05922.1"/>
    </source>
</evidence>
<gene>
    <name evidence="10" type="ORF">DB895_05740</name>
</gene>
<dbReference type="EMBL" id="QCZI01000005">
    <property type="protein sequence ID" value="PWA05922.1"/>
    <property type="molecule type" value="Genomic_DNA"/>
</dbReference>
<keyword evidence="4 6" id="KW-1133">Transmembrane helix</keyword>
<feature type="transmembrane region" description="Helical" evidence="6">
    <location>
        <begin position="134"/>
        <end position="159"/>
    </location>
</feature>
<dbReference type="Pfam" id="PF04024">
    <property type="entry name" value="PspC"/>
    <property type="match status" value="1"/>
</dbReference>
<organism evidence="10 11">
    <name type="scientific">Flavobacterium psychrotolerans</name>
    <dbReference type="NCBI Taxonomy" id="2169410"/>
    <lineage>
        <taxon>Bacteria</taxon>
        <taxon>Pseudomonadati</taxon>
        <taxon>Bacteroidota</taxon>
        <taxon>Flavobacteriia</taxon>
        <taxon>Flavobacteriales</taxon>
        <taxon>Flavobacteriaceae</taxon>
        <taxon>Flavobacterium</taxon>
    </lineage>
</organism>
<dbReference type="Proteomes" id="UP000245449">
    <property type="component" value="Unassembled WGS sequence"/>
</dbReference>
<evidence type="ECO:0000313" key="11">
    <source>
        <dbReference type="Proteomes" id="UP000245449"/>
    </source>
</evidence>
<feature type="domain" description="Phage shock protein PspC N-terminal" evidence="7">
    <location>
        <begin position="107"/>
        <end position="163"/>
    </location>
</feature>
<dbReference type="AlphaFoldDB" id="A0A2U1JLA1"/>
<evidence type="ECO:0000256" key="1">
    <source>
        <dbReference type="ARBA" id="ARBA00004162"/>
    </source>
</evidence>
<keyword evidence="11" id="KW-1185">Reference proteome</keyword>
<evidence type="ECO:0000256" key="3">
    <source>
        <dbReference type="ARBA" id="ARBA00022692"/>
    </source>
</evidence>
<keyword evidence="2" id="KW-1003">Cell membrane</keyword>
<name>A0A2U1JLA1_9FLAO</name>
<dbReference type="Pfam" id="PF22744">
    <property type="entry name" value="Toast-rack_PspC-Cterm"/>
    <property type="match status" value="1"/>
</dbReference>
<feature type="transmembrane region" description="Helical" evidence="6">
    <location>
        <begin position="234"/>
        <end position="261"/>
    </location>
</feature>
<dbReference type="Pfam" id="PF22571">
    <property type="entry name" value="LiaI-LiaF-TM_PspC"/>
    <property type="match status" value="1"/>
</dbReference>
<evidence type="ECO:0000256" key="5">
    <source>
        <dbReference type="ARBA" id="ARBA00023136"/>
    </source>
</evidence>
<feature type="transmembrane region" description="Helical" evidence="6">
    <location>
        <begin position="281"/>
        <end position="308"/>
    </location>
</feature>